<dbReference type="GO" id="GO:0008422">
    <property type="term" value="F:beta-glucosidase activity"/>
    <property type="evidence" value="ECO:0007669"/>
    <property type="project" value="TreeGrafter"/>
</dbReference>
<dbReference type="InterPro" id="IPR017853">
    <property type="entry name" value="GH"/>
</dbReference>
<gene>
    <name evidence="5" type="ORF">E6K72_06530</name>
</gene>
<dbReference type="Gene3D" id="3.20.20.80">
    <property type="entry name" value="Glycosidases"/>
    <property type="match status" value="1"/>
</dbReference>
<sequence>MSGLIHRFPIGFHWGAAASAHQVEGGNDKNDWWRFEQIPGRIHGGDKSGAACRHYERFDEDFALAAADGHNAHRLSFEWSRIAPERGRIDAAAVAHYHAVLESLERHGLRPLVTLHHFTNPLWIADRGGWENPETIQHFCAFVRFCAREFGSEVDWWCTVNEPEVFAFRGWSSGLWPPGRRDDGAALAVMANLLEAHGLAYRILHEQDRGGAEGRGRTAHVGFAKHLPQLEGDRWWFPLDGLRARLEDAVFNEAVLEAAVTGEIRLSIPGARGVTRSVPELAGSLDYVGLNYYTRWKVHMFARDPHVAPRGAPTTDLGWEIYPQGFERALLRVARLKLPILVTEHGFADALDKFRPRALIESLHHLGRAIARGANVIGYYHWSLTDNFEWADGYRGRFGLYQVDFADPALPRNRTRSAELYSRIAHSNALEPEVAVEVGLAL</sequence>
<organism evidence="5 6">
    <name type="scientific">Eiseniibacteriota bacterium</name>
    <dbReference type="NCBI Taxonomy" id="2212470"/>
    <lineage>
        <taxon>Bacteria</taxon>
        <taxon>Candidatus Eiseniibacteriota</taxon>
    </lineage>
</organism>
<evidence type="ECO:0000313" key="6">
    <source>
        <dbReference type="Proteomes" id="UP000317716"/>
    </source>
</evidence>
<dbReference type="PRINTS" id="PR00131">
    <property type="entry name" value="GLHYDRLASE1"/>
</dbReference>
<accession>A0A538SVD2</accession>
<dbReference type="Proteomes" id="UP000317716">
    <property type="component" value="Unassembled WGS sequence"/>
</dbReference>
<evidence type="ECO:0000256" key="1">
    <source>
        <dbReference type="ARBA" id="ARBA00010838"/>
    </source>
</evidence>
<protein>
    <submittedName>
        <fullName evidence="5">Glycoside hydrolase family 1 protein</fullName>
    </submittedName>
</protein>
<keyword evidence="3" id="KW-0326">Glycosidase</keyword>
<dbReference type="Pfam" id="PF00232">
    <property type="entry name" value="Glyco_hydro_1"/>
    <property type="match status" value="1"/>
</dbReference>
<dbReference type="PANTHER" id="PTHR10353:SF209">
    <property type="entry name" value="GALACTOLIPID GALACTOSYLTRANSFERASE SFR2, CHLOROPLASTIC"/>
    <property type="match status" value="1"/>
</dbReference>
<evidence type="ECO:0000256" key="3">
    <source>
        <dbReference type="ARBA" id="ARBA00023295"/>
    </source>
</evidence>
<dbReference type="InterPro" id="IPR001360">
    <property type="entry name" value="Glyco_hydro_1"/>
</dbReference>
<proteinExistence type="inferred from homology"/>
<comment type="similarity">
    <text evidence="1 4">Belongs to the glycosyl hydrolase 1 family.</text>
</comment>
<dbReference type="PROSITE" id="PS00653">
    <property type="entry name" value="GLYCOSYL_HYDROL_F1_2"/>
    <property type="match status" value="1"/>
</dbReference>
<dbReference type="GO" id="GO:0005975">
    <property type="term" value="P:carbohydrate metabolic process"/>
    <property type="evidence" value="ECO:0007669"/>
    <property type="project" value="InterPro"/>
</dbReference>
<dbReference type="InterPro" id="IPR033132">
    <property type="entry name" value="GH_1_N_CS"/>
</dbReference>
<dbReference type="EMBL" id="VBOS01000221">
    <property type="protein sequence ID" value="TMQ55321.1"/>
    <property type="molecule type" value="Genomic_DNA"/>
</dbReference>
<dbReference type="AlphaFoldDB" id="A0A538SVD2"/>
<dbReference type="PANTHER" id="PTHR10353">
    <property type="entry name" value="GLYCOSYL HYDROLASE"/>
    <property type="match status" value="1"/>
</dbReference>
<evidence type="ECO:0000256" key="4">
    <source>
        <dbReference type="RuleBase" id="RU003690"/>
    </source>
</evidence>
<name>A0A538SVD2_UNCEI</name>
<dbReference type="SUPFAM" id="SSF51445">
    <property type="entry name" value="(Trans)glycosidases"/>
    <property type="match status" value="1"/>
</dbReference>
<keyword evidence="2 5" id="KW-0378">Hydrolase</keyword>
<evidence type="ECO:0000256" key="2">
    <source>
        <dbReference type="ARBA" id="ARBA00022801"/>
    </source>
</evidence>
<reference evidence="5 6" key="1">
    <citation type="journal article" date="2019" name="Nat. Microbiol.">
        <title>Mediterranean grassland soil C-N compound turnover is dependent on rainfall and depth, and is mediated by genomically divergent microorganisms.</title>
        <authorList>
            <person name="Diamond S."/>
            <person name="Andeer P.F."/>
            <person name="Li Z."/>
            <person name="Crits-Christoph A."/>
            <person name="Burstein D."/>
            <person name="Anantharaman K."/>
            <person name="Lane K.R."/>
            <person name="Thomas B.C."/>
            <person name="Pan C."/>
            <person name="Northen T.R."/>
            <person name="Banfield J.F."/>
        </authorList>
    </citation>
    <scope>NUCLEOTIDE SEQUENCE [LARGE SCALE GENOMIC DNA]</scope>
    <source>
        <strain evidence="5">WS_2</strain>
    </source>
</reference>
<evidence type="ECO:0000313" key="5">
    <source>
        <dbReference type="EMBL" id="TMQ55321.1"/>
    </source>
</evidence>
<comment type="caution">
    <text evidence="5">The sequence shown here is derived from an EMBL/GenBank/DDBJ whole genome shotgun (WGS) entry which is preliminary data.</text>
</comment>